<keyword evidence="3" id="KW-1185">Reference proteome</keyword>
<dbReference type="PANTHER" id="PTHR10900">
    <property type="entry name" value="PERIOSTIN-RELATED"/>
    <property type="match status" value="1"/>
</dbReference>
<dbReference type="PROSITE" id="PS50213">
    <property type="entry name" value="FAS1"/>
    <property type="match status" value="1"/>
</dbReference>
<feature type="domain" description="FAS1" evidence="1">
    <location>
        <begin position="37"/>
        <end position="193"/>
    </location>
</feature>
<dbReference type="Pfam" id="PF02469">
    <property type="entry name" value="Fasciclin"/>
    <property type="match status" value="1"/>
</dbReference>
<dbReference type="Gene3D" id="2.30.180.10">
    <property type="entry name" value="FAS1 domain"/>
    <property type="match status" value="2"/>
</dbReference>
<protein>
    <submittedName>
        <fullName evidence="2">Fasciclin domain-containing protein</fullName>
    </submittedName>
</protein>
<organism evidence="2 3">
    <name type="scientific">Pedobacter panaciterrae</name>
    <dbReference type="NCBI Taxonomy" id="363849"/>
    <lineage>
        <taxon>Bacteria</taxon>
        <taxon>Pseudomonadati</taxon>
        <taxon>Bacteroidota</taxon>
        <taxon>Sphingobacteriia</taxon>
        <taxon>Sphingobacteriales</taxon>
        <taxon>Sphingobacteriaceae</taxon>
        <taxon>Pedobacter</taxon>
    </lineage>
</organism>
<dbReference type="InterPro" id="IPR050904">
    <property type="entry name" value="Adhesion/Biosynth-related"/>
</dbReference>
<dbReference type="RefSeq" id="WP_288879095.1">
    <property type="nucleotide sequence ID" value="NZ_CBFGNQ010000001.1"/>
</dbReference>
<evidence type="ECO:0000313" key="2">
    <source>
        <dbReference type="EMBL" id="MEJ2903436.1"/>
    </source>
</evidence>
<name>A0ABU8NP94_9SPHI</name>
<gene>
    <name evidence="2" type="ORF">WAE58_13415</name>
</gene>
<evidence type="ECO:0000313" key="3">
    <source>
        <dbReference type="Proteomes" id="UP001378956"/>
    </source>
</evidence>
<reference evidence="2 3" key="1">
    <citation type="submission" date="2024-03" db="EMBL/GenBank/DDBJ databases">
        <title>Sequence of Lycoming College Course Isolates.</title>
        <authorList>
            <person name="Plotts O."/>
            <person name="Newman J."/>
        </authorList>
    </citation>
    <scope>NUCLEOTIDE SEQUENCE [LARGE SCALE GENOMIC DNA]</scope>
    <source>
        <strain evidence="2 3">CJB-3</strain>
    </source>
</reference>
<dbReference type="InterPro" id="IPR036378">
    <property type="entry name" value="FAS1_dom_sf"/>
</dbReference>
<dbReference type="PROSITE" id="PS51257">
    <property type="entry name" value="PROKAR_LIPOPROTEIN"/>
    <property type="match status" value="1"/>
</dbReference>
<dbReference type="Proteomes" id="UP001378956">
    <property type="component" value="Unassembled WGS sequence"/>
</dbReference>
<dbReference type="InterPro" id="IPR000782">
    <property type="entry name" value="FAS1_domain"/>
</dbReference>
<comment type="caution">
    <text evidence="2">The sequence shown here is derived from an EMBL/GenBank/DDBJ whole genome shotgun (WGS) entry which is preliminary data.</text>
</comment>
<dbReference type="SUPFAM" id="SSF82153">
    <property type="entry name" value="FAS1 domain"/>
    <property type="match status" value="2"/>
</dbReference>
<dbReference type="PANTHER" id="PTHR10900:SF77">
    <property type="entry name" value="FI19380P1"/>
    <property type="match status" value="1"/>
</dbReference>
<proteinExistence type="predicted"/>
<sequence>MNLKLINICLLFITLASCRKAEFQPEVEGVQVPAEDLTITLNQVLEASPYVLFKAAWKRSNMNSIIEKRGSNAPITLLVPSDAAFTADGMTLEVINNTSPALLDSLLLYHTLSAAVNPKDLSERGENTIGISLLENTHIQVKGYDNQYQTDPYFYRQYINVSGNELLINGKKSGGSAVTLAKNGTFWPIDHVLKKPEKTMLQALQDDGRFGMYIEIMTKTDMLWDEAMMGAVDRDRFPKGLSIDDNYLIFKSIFAPTDEAFHQAGFKTVDDLMALNNRNPLPYFDWDTYEQVGTGYATDTLLTMHRWGRIFKERDGWGPGDDNPDSFYSNDLNNKLLSGYALTTSGYSGTIPIMYVPFDFGKNEAGQVTVKVKSSAHSAATIVEGDINTLMGPIHAVNRLMPPKDFKF</sequence>
<dbReference type="EMBL" id="JBBEUB010000004">
    <property type="protein sequence ID" value="MEJ2903436.1"/>
    <property type="molecule type" value="Genomic_DNA"/>
</dbReference>
<accession>A0ABU8NP94</accession>
<evidence type="ECO:0000259" key="1">
    <source>
        <dbReference type="PROSITE" id="PS50213"/>
    </source>
</evidence>